<dbReference type="AlphaFoldDB" id="A0A6L7ISI4"/>
<dbReference type="RefSeq" id="WP_160942487.1">
    <property type="nucleotide sequence ID" value="NZ_CP063310.1"/>
</dbReference>
<sequence length="285" mass="33049">MRESYTYTFPNQKIVEVVKTECKDKLFAIYNMEVLLMAAQNLDAGAFKLWCYLAMNQNGYKFALSSQDARERFGIKKSQYDTAIAKLKRQRYLVNTDEEKTEDETQWGNHWRFHDLQLDELKIGDYAPLSDNQTNAYTETEQVLYENRMTPMSEVSDNENHPCSKTDQGLFENDISGCIEIRRSSVENQTRNNIDKINSINIEYDDHTDIEDSRKLQIGNHQTIPYSKEALASAELIKEITSVPGNYYLIKESLNNNEIPDDLEEQYKSYLVDVDNGHIGNLFSI</sequence>
<evidence type="ECO:0000313" key="1">
    <source>
        <dbReference type="EMBL" id="QOS66729.1"/>
    </source>
</evidence>
<name>A0A6L7ISI4_9ACTN</name>
<dbReference type="KEGG" id="egd:GS424_009130"/>
<protein>
    <submittedName>
        <fullName evidence="1">Uncharacterized protein</fullName>
    </submittedName>
</protein>
<accession>A0A6L7ISI4</accession>
<organism evidence="1 2">
    <name type="scientific">Eggerthella guodeyinii</name>
    <dbReference type="NCBI Taxonomy" id="2690837"/>
    <lineage>
        <taxon>Bacteria</taxon>
        <taxon>Bacillati</taxon>
        <taxon>Actinomycetota</taxon>
        <taxon>Coriobacteriia</taxon>
        <taxon>Eggerthellales</taxon>
        <taxon>Eggerthellaceae</taxon>
        <taxon>Eggerthella</taxon>
    </lineage>
</organism>
<gene>
    <name evidence="1" type="ORF">GS424_009130</name>
</gene>
<proteinExistence type="predicted"/>
<dbReference type="EMBL" id="CP063310">
    <property type="protein sequence ID" value="QOS66729.1"/>
    <property type="molecule type" value="Genomic_DNA"/>
</dbReference>
<reference evidence="1 2" key="1">
    <citation type="submission" date="2020-10" db="EMBL/GenBank/DDBJ databases">
        <title>Eggerthella sp. nov., isolated from human feces.</title>
        <authorList>
            <person name="Yajun G."/>
        </authorList>
    </citation>
    <scope>NUCLEOTIDE SEQUENCE [LARGE SCALE GENOMIC DNA]</scope>
    <source>
        <strain evidence="1 2">HF-1101</strain>
    </source>
</reference>
<evidence type="ECO:0000313" key="2">
    <source>
        <dbReference type="Proteomes" id="UP000478463"/>
    </source>
</evidence>
<dbReference type="Proteomes" id="UP000478463">
    <property type="component" value="Chromosome"/>
</dbReference>